<feature type="compositionally biased region" description="Low complexity" evidence="3">
    <location>
        <begin position="303"/>
        <end position="317"/>
    </location>
</feature>
<evidence type="ECO:0000256" key="3">
    <source>
        <dbReference type="SAM" id="MobiDB-lite"/>
    </source>
</evidence>
<dbReference type="Pfam" id="PF22878">
    <property type="entry name" value="SPT2_N"/>
    <property type="match status" value="1"/>
</dbReference>
<feature type="compositionally biased region" description="Basic and acidic residues" evidence="3">
    <location>
        <begin position="252"/>
        <end position="261"/>
    </location>
</feature>
<dbReference type="Proteomes" id="UP000095287">
    <property type="component" value="Unplaced"/>
</dbReference>
<reference evidence="6" key="1">
    <citation type="submission" date="2016-11" db="UniProtKB">
        <authorList>
            <consortium name="WormBaseParasite"/>
        </authorList>
    </citation>
    <scope>IDENTIFICATION</scope>
</reference>
<feature type="region of interest" description="Disordered" evidence="3">
    <location>
        <begin position="99"/>
        <end position="123"/>
    </location>
</feature>
<comment type="similarity">
    <text evidence="1">Belongs to the SPT2 family.</text>
</comment>
<keyword evidence="2" id="KW-0175">Coiled coil</keyword>
<dbReference type="InterPro" id="IPR054552">
    <property type="entry name" value="SPT2_N"/>
</dbReference>
<feature type="compositionally biased region" description="Basic and acidic residues" evidence="3">
    <location>
        <begin position="99"/>
        <end position="117"/>
    </location>
</feature>
<proteinExistence type="inferred from homology"/>
<feature type="compositionally biased region" description="Basic and acidic residues" evidence="3">
    <location>
        <begin position="274"/>
        <end position="293"/>
    </location>
</feature>
<keyword evidence="5" id="KW-1185">Reference proteome</keyword>
<dbReference type="AlphaFoldDB" id="A0A1I7Y028"/>
<feature type="compositionally biased region" description="Polar residues" evidence="3">
    <location>
        <begin position="438"/>
        <end position="452"/>
    </location>
</feature>
<dbReference type="InterPro" id="IPR013256">
    <property type="entry name" value="Chromatin_SPT2"/>
</dbReference>
<accession>A0A1I7Y028</accession>
<feature type="compositionally biased region" description="Basic and acidic residues" evidence="3">
    <location>
        <begin position="18"/>
        <end position="36"/>
    </location>
</feature>
<evidence type="ECO:0000256" key="2">
    <source>
        <dbReference type="ARBA" id="ARBA00023054"/>
    </source>
</evidence>
<feature type="region of interest" description="Disordered" evidence="3">
    <location>
        <begin position="401"/>
        <end position="526"/>
    </location>
</feature>
<sequence length="610" mass="69868">MDFDFEELLREAGTNNRKATEHISRIDDDSRRDQKKSMKSLAVQRKVFKEELKKRAPPPPEPPRFVIPKKKKEEVAKVNQEGVQAFLRRKEEEKLRKMRQEREEREELIKHRMKESGGRASRKIAKHFGMKALDMQKKYGNDRDHEVALQRNEIREIEEHERLSSELRSGVAKAVLKNKEVVNKLVSSKTDKQEPFRVGTRKSNSMCGLTSRNKGETYKEPAPPTPGEKRKVNSSGGPPKKRPPPPALDFGDLMRKAKQNDGQEPTVKKNLPPVREEPIERPKALAKKGEYSKPKLPVKQTPSSSSKAQSSSASSSSRRVPEAPSKGRSMDSRKPVGEKEKLKSTNSSKTADGDRKPAPPKVPKKAPPPEPDRAVDGVLVPGKRYLPSDVRYKAALAAGLIQPSSSAPPPPRNDRVPPTTRIPARPEKSAGPSRALPASSSRMGEPSSSQMSRKPMRDARDAPRARSPVRRERDYVERPKSHQVDRRRGFEDRRGGYDNRHREYDDYDRKPVNNFMSRSDDEYEDEEYDSEMDDFIDDTEIEDFQHRELEDTLKLINRNYDKKRWKYNEMMIDERSMQASFRDITREEMRSAKIGMYEDIIEAKRGSTAV</sequence>
<feature type="region of interest" description="Disordered" evidence="3">
    <location>
        <begin position="11"/>
        <end position="66"/>
    </location>
</feature>
<evidence type="ECO:0000313" key="6">
    <source>
        <dbReference type="WBParaSite" id="L893_g11220.t1"/>
    </source>
</evidence>
<dbReference type="Pfam" id="PF08243">
    <property type="entry name" value="SPT2"/>
    <property type="match status" value="1"/>
</dbReference>
<evidence type="ECO:0000313" key="5">
    <source>
        <dbReference type="Proteomes" id="UP000095287"/>
    </source>
</evidence>
<feature type="compositionally biased region" description="Pro residues" evidence="3">
    <location>
        <begin position="359"/>
        <end position="369"/>
    </location>
</feature>
<feature type="compositionally biased region" description="Polar residues" evidence="3">
    <location>
        <begin position="201"/>
        <end position="212"/>
    </location>
</feature>
<feature type="compositionally biased region" description="Basic and acidic residues" evidence="3">
    <location>
        <begin position="455"/>
        <end position="511"/>
    </location>
</feature>
<dbReference type="WBParaSite" id="L893_g11220.t1">
    <property type="protein sequence ID" value="L893_g11220.t1"/>
    <property type="gene ID" value="L893_g11220"/>
</dbReference>
<evidence type="ECO:0000256" key="1">
    <source>
        <dbReference type="ARBA" id="ARBA00006461"/>
    </source>
</evidence>
<name>A0A1I7Y028_9BILA</name>
<feature type="compositionally biased region" description="Basic and acidic residues" evidence="3">
    <location>
        <begin position="328"/>
        <end position="343"/>
    </location>
</feature>
<organism evidence="5 6">
    <name type="scientific">Steinernema glaseri</name>
    <dbReference type="NCBI Taxonomy" id="37863"/>
    <lineage>
        <taxon>Eukaryota</taxon>
        <taxon>Metazoa</taxon>
        <taxon>Ecdysozoa</taxon>
        <taxon>Nematoda</taxon>
        <taxon>Chromadorea</taxon>
        <taxon>Rhabditida</taxon>
        <taxon>Tylenchina</taxon>
        <taxon>Panagrolaimomorpha</taxon>
        <taxon>Strongyloidoidea</taxon>
        <taxon>Steinernematidae</taxon>
        <taxon>Steinernema</taxon>
    </lineage>
</organism>
<evidence type="ECO:0000259" key="4">
    <source>
        <dbReference type="Pfam" id="PF22878"/>
    </source>
</evidence>
<feature type="region of interest" description="Disordered" evidence="3">
    <location>
        <begin position="183"/>
        <end position="380"/>
    </location>
</feature>
<protein>
    <submittedName>
        <fullName evidence="6">Protein SPT2 homolog</fullName>
    </submittedName>
</protein>
<feature type="domain" description="SPT2 homolog N-terminal" evidence="4">
    <location>
        <begin position="68"/>
        <end position="116"/>
    </location>
</feature>